<name>J3LN02_ORYBR</name>
<dbReference type="HOGENOM" id="CLU_2405879_0_0_1"/>
<evidence type="ECO:0000313" key="1">
    <source>
        <dbReference type="EnsemblPlants" id="OB03G24280.1"/>
    </source>
</evidence>
<keyword evidence="2" id="KW-1185">Reference proteome</keyword>
<dbReference type="EnsemblPlants" id="OB03G24280.1">
    <property type="protein sequence ID" value="OB03G24280.1"/>
    <property type="gene ID" value="OB03G24280"/>
</dbReference>
<reference evidence="1" key="1">
    <citation type="journal article" date="2013" name="Nat. Commun.">
        <title>Whole-genome sequencing of Oryza brachyantha reveals mechanisms underlying Oryza genome evolution.</title>
        <authorList>
            <person name="Chen J."/>
            <person name="Huang Q."/>
            <person name="Gao D."/>
            <person name="Wang J."/>
            <person name="Lang Y."/>
            <person name="Liu T."/>
            <person name="Li B."/>
            <person name="Bai Z."/>
            <person name="Luis Goicoechea J."/>
            <person name="Liang C."/>
            <person name="Chen C."/>
            <person name="Zhang W."/>
            <person name="Sun S."/>
            <person name="Liao Y."/>
            <person name="Zhang X."/>
            <person name="Yang L."/>
            <person name="Song C."/>
            <person name="Wang M."/>
            <person name="Shi J."/>
            <person name="Liu G."/>
            <person name="Liu J."/>
            <person name="Zhou H."/>
            <person name="Zhou W."/>
            <person name="Yu Q."/>
            <person name="An N."/>
            <person name="Chen Y."/>
            <person name="Cai Q."/>
            <person name="Wang B."/>
            <person name="Liu B."/>
            <person name="Min J."/>
            <person name="Huang Y."/>
            <person name="Wu H."/>
            <person name="Li Z."/>
            <person name="Zhang Y."/>
            <person name="Yin Y."/>
            <person name="Song W."/>
            <person name="Jiang J."/>
            <person name="Jackson S.A."/>
            <person name="Wing R.A."/>
            <person name="Wang J."/>
            <person name="Chen M."/>
        </authorList>
    </citation>
    <scope>NUCLEOTIDE SEQUENCE [LARGE SCALE GENOMIC DNA]</scope>
    <source>
        <strain evidence="1">cv. IRGC 101232</strain>
    </source>
</reference>
<organism evidence="1">
    <name type="scientific">Oryza brachyantha</name>
    <name type="common">malo sina</name>
    <dbReference type="NCBI Taxonomy" id="4533"/>
    <lineage>
        <taxon>Eukaryota</taxon>
        <taxon>Viridiplantae</taxon>
        <taxon>Streptophyta</taxon>
        <taxon>Embryophyta</taxon>
        <taxon>Tracheophyta</taxon>
        <taxon>Spermatophyta</taxon>
        <taxon>Magnoliopsida</taxon>
        <taxon>Liliopsida</taxon>
        <taxon>Poales</taxon>
        <taxon>Poaceae</taxon>
        <taxon>BOP clade</taxon>
        <taxon>Oryzoideae</taxon>
        <taxon>Oryzeae</taxon>
        <taxon>Oryzinae</taxon>
        <taxon>Oryza</taxon>
    </lineage>
</organism>
<accession>J3LN02</accession>
<proteinExistence type="predicted"/>
<dbReference type="Gramene" id="OB03G24280.1">
    <property type="protein sequence ID" value="OB03G24280.1"/>
    <property type="gene ID" value="OB03G24280"/>
</dbReference>
<protein>
    <submittedName>
        <fullName evidence="1">Uncharacterized protein</fullName>
    </submittedName>
</protein>
<sequence>MTLALKLPLPTAHWAKWCGCLRIHPLEYAVKMESVVAGAPDERAIIAGELTIRAAAVKCHPAYATGFILSVPCPRSHRMPLKNLDLHLGICYT</sequence>
<reference evidence="1" key="2">
    <citation type="submission" date="2013-04" db="UniProtKB">
        <authorList>
            <consortium name="EnsemblPlants"/>
        </authorList>
    </citation>
    <scope>IDENTIFICATION</scope>
</reference>
<dbReference type="AlphaFoldDB" id="J3LN02"/>
<dbReference type="Proteomes" id="UP000006038">
    <property type="component" value="Chromosome 3"/>
</dbReference>
<evidence type="ECO:0000313" key="2">
    <source>
        <dbReference type="Proteomes" id="UP000006038"/>
    </source>
</evidence>